<name>A0AAN9F8Y8_CROPI</name>
<comment type="caution">
    <text evidence="2">The sequence shown here is derived from an EMBL/GenBank/DDBJ whole genome shotgun (WGS) entry which is preliminary data.</text>
</comment>
<proteinExistence type="predicted"/>
<feature type="compositionally biased region" description="Basic residues" evidence="1">
    <location>
        <begin position="81"/>
        <end position="103"/>
    </location>
</feature>
<sequence>MCRVVVTHGWHVVTQGKAKLLKRDVEEYDVYLTERGQQPRERETRGVCNWPTTLKVLSGIVEVPFLYYFFCTIPSPLKKKKKKTQSSSHSHHHHYHHHHHHHQLTTPFPSTESVSILRGALSRIHSPPISFYHPINQSSETQTETERSLFLCN</sequence>
<evidence type="ECO:0000313" key="2">
    <source>
        <dbReference type="EMBL" id="KAK7269563.1"/>
    </source>
</evidence>
<gene>
    <name evidence="2" type="ORF">RIF29_22295</name>
</gene>
<reference evidence="2 3" key="1">
    <citation type="submission" date="2024-01" db="EMBL/GenBank/DDBJ databases">
        <title>The genomes of 5 underutilized Papilionoideae crops provide insights into root nodulation and disease resistanc.</title>
        <authorList>
            <person name="Yuan L."/>
        </authorList>
    </citation>
    <scope>NUCLEOTIDE SEQUENCE [LARGE SCALE GENOMIC DNA]</scope>
    <source>
        <strain evidence="2">ZHUSHIDOU_FW_LH</strain>
        <tissue evidence="2">Leaf</tissue>
    </source>
</reference>
<keyword evidence="3" id="KW-1185">Reference proteome</keyword>
<dbReference type="EMBL" id="JAYWIO010000004">
    <property type="protein sequence ID" value="KAK7269563.1"/>
    <property type="molecule type" value="Genomic_DNA"/>
</dbReference>
<protein>
    <submittedName>
        <fullName evidence="2">Uncharacterized protein</fullName>
    </submittedName>
</protein>
<feature type="region of interest" description="Disordered" evidence="1">
    <location>
        <begin position="81"/>
        <end position="108"/>
    </location>
</feature>
<evidence type="ECO:0000256" key="1">
    <source>
        <dbReference type="SAM" id="MobiDB-lite"/>
    </source>
</evidence>
<organism evidence="2 3">
    <name type="scientific">Crotalaria pallida</name>
    <name type="common">Smooth rattlebox</name>
    <name type="synonym">Crotalaria striata</name>
    <dbReference type="NCBI Taxonomy" id="3830"/>
    <lineage>
        <taxon>Eukaryota</taxon>
        <taxon>Viridiplantae</taxon>
        <taxon>Streptophyta</taxon>
        <taxon>Embryophyta</taxon>
        <taxon>Tracheophyta</taxon>
        <taxon>Spermatophyta</taxon>
        <taxon>Magnoliopsida</taxon>
        <taxon>eudicotyledons</taxon>
        <taxon>Gunneridae</taxon>
        <taxon>Pentapetalae</taxon>
        <taxon>rosids</taxon>
        <taxon>fabids</taxon>
        <taxon>Fabales</taxon>
        <taxon>Fabaceae</taxon>
        <taxon>Papilionoideae</taxon>
        <taxon>50 kb inversion clade</taxon>
        <taxon>genistoids sensu lato</taxon>
        <taxon>core genistoids</taxon>
        <taxon>Crotalarieae</taxon>
        <taxon>Crotalaria</taxon>
    </lineage>
</organism>
<evidence type="ECO:0000313" key="3">
    <source>
        <dbReference type="Proteomes" id="UP001372338"/>
    </source>
</evidence>
<feature type="region of interest" description="Disordered" evidence="1">
    <location>
        <begin position="132"/>
        <end position="153"/>
    </location>
</feature>
<dbReference type="AlphaFoldDB" id="A0AAN9F8Y8"/>
<dbReference type="Proteomes" id="UP001372338">
    <property type="component" value="Unassembled WGS sequence"/>
</dbReference>
<accession>A0AAN9F8Y8</accession>